<feature type="transmembrane region" description="Helical" evidence="1">
    <location>
        <begin position="240"/>
        <end position="264"/>
    </location>
</feature>
<feature type="transmembrane region" description="Helical" evidence="1">
    <location>
        <begin position="412"/>
        <end position="429"/>
    </location>
</feature>
<evidence type="ECO:0008006" key="4">
    <source>
        <dbReference type="Google" id="ProtNLM"/>
    </source>
</evidence>
<feature type="transmembrane region" description="Helical" evidence="1">
    <location>
        <begin position="331"/>
        <end position="349"/>
    </location>
</feature>
<evidence type="ECO:0000256" key="1">
    <source>
        <dbReference type="SAM" id="Phobius"/>
    </source>
</evidence>
<feature type="transmembrane region" description="Helical" evidence="1">
    <location>
        <begin position="285"/>
        <end position="311"/>
    </location>
</feature>
<keyword evidence="1" id="KW-0472">Membrane</keyword>
<proteinExistence type="predicted"/>
<dbReference type="Proteomes" id="UP000014977">
    <property type="component" value="Unassembled WGS sequence"/>
</dbReference>
<feature type="transmembrane region" description="Helical" evidence="1">
    <location>
        <begin position="160"/>
        <end position="180"/>
    </location>
</feature>
<comment type="caution">
    <text evidence="2">The sequence shown here is derived from an EMBL/GenBank/DDBJ whole genome shotgun (WGS) entry which is preliminary data.</text>
</comment>
<dbReference type="eggNOG" id="ENOG502Z7K0">
    <property type="taxonomic scope" value="Bacteria"/>
</dbReference>
<protein>
    <recommendedName>
        <fullName evidence="4">Amino acid transporter, AAT family</fullName>
    </recommendedName>
</protein>
<dbReference type="EMBL" id="ATHJ01000094">
    <property type="protein sequence ID" value="EPR38990.1"/>
    <property type="molecule type" value="Genomic_DNA"/>
</dbReference>
<dbReference type="STRING" id="897.B2D07_05515"/>
<dbReference type="AlphaFoldDB" id="S7TQP7"/>
<evidence type="ECO:0000313" key="3">
    <source>
        <dbReference type="Proteomes" id="UP000014977"/>
    </source>
</evidence>
<feature type="transmembrane region" description="Helical" evidence="1">
    <location>
        <begin position="369"/>
        <end position="392"/>
    </location>
</feature>
<sequence length="440" mass="50765">MAQADVVQPGSSIKTEAKQAAAHGELTARWGQPLTGIISLASFTAIAWVLWYIFSDPRGPVGLFPYPFVMYLAMMILVGLYQHMFLGDWPFEKLPQPTRGIVQTILNLIIVWFMIHVVFYRVLGLGFNFLSQSNLETLAAAGQTGALDLAAMQANHFAESAVVCFVLIGFYSYPFVTILFGKWPIRPSDLPQPQAGLAEIAWCSMWTMFFYAVLIVPFWGQVFGVAFGSSYGLNTPWWGGISGITHVHWVFGWWEWMIIILFMTPNVWRMKPWSLISLPQPWKGLISFVINVCLAYLIALFCVKIAPLWLPHDVIHHLQEAKPENAELLRFLWYHAAEIAGFTLIPFLAWHHYFDDMVPMADKDSWAAFWFRTVGVLVFCAIGYIIFYYIGWGDWALGNPHWDHKFVHGESLIWNFWWIIPLLWNEWFFHKWPFYTHEGH</sequence>
<accession>S7TQP7</accession>
<dbReference type="RefSeq" id="WP_020877062.1">
    <property type="nucleotide sequence ID" value="NZ_ATHJ01000094.1"/>
</dbReference>
<keyword evidence="3" id="KW-1185">Reference proteome</keyword>
<reference evidence="2 3" key="1">
    <citation type="journal article" date="2013" name="Genome Announc.">
        <title>Draft genome sequences for three mercury-methylating, sulfate-reducing bacteria.</title>
        <authorList>
            <person name="Brown S.D."/>
            <person name="Hurt R.A.Jr."/>
            <person name="Gilmour C.C."/>
            <person name="Elias D.A."/>
        </authorList>
    </citation>
    <scope>NUCLEOTIDE SEQUENCE [LARGE SCALE GENOMIC DNA]</scope>
    <source>
        <strain evidence="2 3">DSM 2059</strain>
    </source>
</reference>
<organism evidence="2 3">
    <name type="scientific">Desulfococcus multivorans DSM 2059</name>
    <dbReference type="NCBI Taxonomy" id="1121405"/>
    <lineage>
        <taxon>Bacteria</taxon>
        <taxon>Pseudomonadati</taxon>
        <taxon>Thermodesulfobacteriota</taxon>
        <taxon>Desulfobacteria</taxon>
        <taxon>Desulfobacterales</taxon>
        <taxon>Desulfococcaceae</taxon>
        <taxon>Desulfococcus</taxon>
    </lineage>
</organism>
<evidence type="ECO:0000313" key="2">
    <source>
        <dbReference type="EMBL" id="EPR38990.1"/>
    </source>
</evidence>
<dbReference type="OrthoDB" id="5411746at2"/>
<dbReference type="PATRIC" id="fig|1121405.3.peg.2795"/>
<feature type="transmembrane region" description="Helical" evidence="1">
    <location>
        <begin position="34"/>
        <end position="54"/>
    </location>
</feature>
<keyword evidence="1" id="KW-1133">Transmembrane helix</keyword>
<name>S7TQP7_DESML</name>
<gene>
    <name evidence="2" type="ORF">dsmv_0400</name>
</gene>
<feature type="transmembrane region" description="Helical" evidence="1">
    <location>
        <begin position="61"/>
        <end position="81"/>
    </location>
</feature>
<feature type="transmembrane region" description="Helical" evidence="1">
    <location>
        <begin position="101"/>
        <end position="123"/>
    </location>
</feature>
<keyword evidence="1" id="KW-0812">Transmembrane</keyword>